<protein>
    <submittedName>
        <fullName evidence="2">Uncharacterized protein</fullName>
    </submittedName>
</protein>
<dbReference type="RefSeq" id="WP_003777450.1">
    <property type="nucleotide sequence ID" value="NZ_JH992958.1"/>
</dbReference>
<feature type="transmembrane region" description="Helical" evidence="1">
    <location>
        <begin position="6"/>
        <end position="27"/>
    </location>
</feature>
<evidence type="ECO:0000313" key="2">
    <source>
        <dbReference type="EMBL" id="EKU93775.1"/>
    </source>
</evidence>
<dbReference type="Proteomes" id="UP000009875">
    <property type="component" value="Unassembled WGS sequence"/>
</dbReference>
<keyword evidence="1" id="KW-0812">Transmembrane</keyword>
<gene>
    <name evidence="2" type="ORF">HMPREF9698_00723</name>
</gene>
<keyword evidence="1" id="KW-0472">Membrane</keyword>
<evidence type="ECO:0000313" key="3">
    <source>
        <dbReference type="Proteomes" id="UP000009875"/>
    </source>
</evidence>
<keyword evidence="3" id="KW-1185">Reference proteome</keyword>
<comment type="caution">
    <text evidence="2">The sequence shown here is derived from an EMBL/GenBank/DDBJ whole genome shotgun (WGS) entry which is preliminary data.</text>
</comment>
<dbReference type="AlphaFoldDB" id="K9EX35"/>
<dbReference type="eggNOG" id="ENOG5032YNT">
    <property type="taxonomic scope" value="Bacteria"/>
</dbReference>
<dbReference type="EMBL" id="AGXA01000016">
    <property type="protein sequence ID" value="EKU93775.1"/>
    <property type="molecule type" value="Genomic_DNA"/>
</dbReference>
<evidence type="ECO:0000256" key="1">
    <source>
        <dbReference type="SAM" id="Phobius"/>
    </source>
</evidence>
<dbReference type="OrthoDB" id="2166352at2"/>
<name>K9EX35_9LACT</name>
<keyword evidence="1" id="KW-1133">Transmembrane helix</keyword>
<dbReference type="STRING" id="883081.HMPREF9698_00723"/>
<reference evidence="2 3" key="1">
    <citation type="submission" date="2012-09" db="EMBL/GenBank/DDBJ databases">
        <title>The Genome Sequence of Alloiococcus otitis ATCC 51267.</title>
        <authorList>
            <consortium name="The Broad Institute Genome Sequencing Platform"/>
            <person name="Earl A."/>
            <person name="Ward D."/>
            <person name="Feldgarden M."/>
            <person name="Gevers D."/>
            <person name="Huys G."/>
            <person name="Walker B."/>
            <person name="Young S.K."/>
            <person name="Zeng Q."/>
            <person name="Gargeya S."/>
            <person name="Fitzgerald M."/>
            <person name="Haas B."/>
            <person name="Abouelleil A."/>
            <person name="Alvarado L."/>
            <person name="Arachchi H.M."/>
            <person name="Berlin A.M."/>
            <person name="Chapman S.B."/>
            <person name="Goldberg J."/>
            <person name="Griggs A."/>
            <person name="Gujja S."/>
            <person name="Hansen M."/>
            <person name="Howarth C."/>
            <person name="Imamovic A."/>
            <person name="Larimer J."/>
            <person name="McCowen C."/>
            <person name="Montmayeur A."/>
            <person name="Murphy C."/>
            <person name="Neiman D."/>
            <person name="Pearson M."/>
            <person name="Priest M."/>
            <person name="Roberts A."/>
            <person name="Saif S."/>
            <person name="Shea T."/>
            <person name="Sisk P."/>
            <person name="Sykes S."/>
            <person name="Wortman J."/>
            <person name="Nusbaum C."/>
            <person name="Birren B."/>
        </authorList>
    </citation>
    <scope>NUCLEOTIDE SEQUENCE [LARGE SCALE GENOMIC DNA]</scope>
    <source>
        <strain evidence="2 3">ATCC 51267</strain>
    </source>
</reference>
<sequence length="146" mass="16354">MSTPYIIALSLVIIAIVAIVIAAVVASKKVKPTLNKMDSLSENIEDAVDRYGKEGQAIQDRIEKIQERVAITQVDAQQKIGSLDELQDQFQSLSASLAYLKDQSQDFSQSSRQNLTDKIKEEGPAYLKLYQKALKGTFKKQKERYS</sequence>
<organism evidence="2 3">
    <name type="scientific">Alloiococcus otitis ATCC 51267</name>
    <dbReference type="NCBI Taxonomy" id="883081"/>
    <lineage>
        <taxon>Bacteria</taxon>
        <taxon>Bacillati</taxon>
        <taxon>Bacillota</taxon>
        <taxon>Bacilli</taxon>
        <taxon>Lactobacillales</taxon>
        <taxon>Carnobacteriaceae</taxon>
        <taxon>Alloiococcus</taxon>
    </lineage>
</organism>
<dbReference type="Gene3D" id="1.20.1170.10">
    <property type="match status" value="1"/>
</dbReference>
<proteinExistence type="predicted"/>
<dbReference type="HOGENOM" id="CLU_1773490_0_0_9"/>
<accession>K9EX35</accession>